<comment type="catalytic activity">
    <reaction evidence="1">
        <text>an L-aminoacyl-L-amino acid + H2O = 2 an L-alpha-amino acid</text>
        <dbReference type="Rhea" id="RHEA:48940"/>
        <dbReference type="ChEBI" id="CHEBI:15377"/>
        <dbReference type="ChEBI" id="CHEBI:59869"/>
        <dbReference type="ChEBI" id="CHEBI:77460"/>
    </reaction>
</comment>
<organism evidence="2 3">
    <name type="scientific">Bellilinea caldifistulae</name>
    <dbReference type="NCBI Taxonomy" id="360411"/>
    <lineage>
        <taxon>Bacteria</taxon>
        <taxon>Bacillati</taxon>
        <taxon>Chloroflexota</taxon>
        <taxon>Anaerolineae</taxon>
        <taxon>Anaerolineales</taxon>
        <taxon>Anaerolineaceae</taxon>
        <taxon>Bellilinea</taxon>
    </lineage>
</organism>
<keyword evidence="3" id="KW-1185">Reference proteome</keyword>
<evidence type="ECO:0000313" key="3">
    <source>
        <dbReference type="Proteomes" id="UP000050514"/>
    </source>
</evidence>
<dbReference type="GO" id="GO:0016805">
    <property type="term" value="F:dipeptidase activity"/>
    <property type="evidence" value="ECO:0007669"/>
    <property type="project" value="UniProtKB-KW"/>
</dbReference>
<comment type="similarity">
    <text evidence="1">Belongs to the peptidase C69 family.</text>
</comment>
<keyword evidence="1" id="KW-0645">Protease</keyword>
<dbReference type="Proteomes" id="UP000050514">
    <property type="component" value="Unassembled WGS sequence"/>
</dbReference>
<keyword evidence="1" id="KW-0224">Dipeptidase</keyword>
<dbReference type="Pfam" id="PF03577">
    <property type="entry name" value="Peptidase_C69"/>
    <property type="match status" value="1"/>
</dbReference>
<name>A0A0P6XRB0_9CHLR</name>
<dbReference type="EMBL" id="LGHJ01000016">
    <property type="protein sequence ID" value="KPL74900.1"/>
    <property type="molecule type" value="Genomic_DNA"/>
</dbReference>
<sequence length="446" mass="50694">MCDTMVVLGNATADGSVLFAKNSDREPNEAHEVILIPAAEHPAGSRVKCTYIEIPQVSHTYAVLLARPFWIWGAEMGTNQHGVVIGNEAVFTRVPHPKENGLIGMDFIRLALERSRTAEEALYCIISLLEEYGQGGNCGFRHRMVYHNSFILADAREAWVLETAGKFWAAEKVKDIRSISNALTIGETWDLASSGLVEYAIKQGWCQSKSDFNFARCYSDVIYTRFSDARRRQKCSTDLLSIHRGKVTEKTMFNVLRSHAGIGEEERRIDRGLTGSEVCMHAGFGPIRGSQSVGSMVSRLTPNGATHWMTGTSAPCLSVFKPVWIDSGLPEDLIGHPRGTFDPTTLFWKHEILHRTVLKNYPERSRLFLVERNQMEDEFLHQESEKRSRSEIERRTFTQECFRRAQIAEQGWLEDVIKVPERRLDFFYDLAWRQFNREAGLGSLVR</sequence>
<dbReference type="AlphaFoldDB" id="A0A0P6XRB0"/>
<keyword evidence="1" id="KW-0378">Hydrolase</keyword>
<dbReference type="GO" id="GO:0070004">
    <property type="term" value="F:cysteine-type exopeptidase activity"/>
    <property type="evidence" value="ECO:0007669"/>
    <property type="project" value="InterPro"/>
</dbReference>
<reference evidence="2 3" key="1">
    <citation type="submission" date="2015-07" db="EMBL/GenBank/DDBJ databases">
        <title>Draft genome of Bellilinea caldifistulae DSM 17877.</title>
        <authorList>
            <person name="Hemp J."/>
            <person name="Ward L.M."/>
            <person name="Pace L.A."/>
            <person name="Fischer W.W."/>
        </authorList>
    </citation>
    <scope>NUCLEOTIDE SEQUENCE [LARGE SCALE GENOMIC DNA]</scope>
    <source>
        <strain evidence="2 3">GOMI-1</strain>
    </source>
</reference>
<comment type="caution">
    <text evidence="2">The sequence shown here is derived from an EMBL/GenBank/DDBJ whole genome shotgun (WGS) entry which is preliminary data.</text>
</comment>
<dbReference type="STRING" id="360411.AC812_10255"/>
<proteinExistence type="inferred from homology"/>
<dbReference type="PANTHER" id="PTHR12994:SF17">
    <property type="entry name" value="LD30995P"/>
    <property type="match status" value="1"/>
</dbReference>
<gene>
    <name evidence="2" type="ORF">AC812_10255</name>
</gene>
<dbReference type="InterPro" id="IPR005322">
    <property type="entry name" value="Peptidase_C69"/>
</dbReference>
<dbReference type="RefSeq" id="WP_061915781.1">
    <property type="nucleotide sequence ID" value="NZ_DF967971.1"/>
</dbReference>
<dbReference type="GO" id="GO:0006508">
    <property type="term" value="P:proteolysis"/>
    <property type="evidence" value="ECO:0007669"/>
    <property type="project" value="UniProtKB-KW"/>
</dbReference>
<evidence type="ECO:0000256" key="1">
    <source>
        <dbReference type="RuleBase" id="RU364089"/>
    </source>
</evidence>
<dbReference type="Gene3D" id="3.60.60.10">
    <property type="entry name" value="Penicillin V Acylase, Chain A"/>
    <property type="match status" value="1"/>
</dbReference>
<dbReference type="PANTHER" id="PTHR12994">
    <property type="entry name" value="SECERNIN"/>
    <property type="match status" value="1"/>
</dbReference>
<accession>A0A0P6XRB0</accession>
<dbReference type="EC" id="3.4.-.-" evidence="1"/>
<protein>
    <recommendedName>
        <fullName evidence="1">Dipeptidase</fullName>
        <ecNumber evidence="1">3.4.-.-</ecNumber>
    </recommendedName>
</protein>
<evidence type="ECO:0000313" key="2">
    <source>
        <dbReference type="EMBL" id="KPL74900.1"/>
    </source>
</evidence>